<dbReference type="SUPFAM" id="SSF56300">
    <property type="entry name" value="Metallo-dependent phosphatases"/>
    <property type="match status" value="1"/>
</dbReference>
<gene>
    <name evidence="4" type="ORF">SAMN04489747_1261</name>
</gene>
<dbReference type="Gene3D" id="3.60.21.10">
    <property type="match status" value="1"/>
</dbReference>
<dbReference type="RefSeq" id="WP_090591646.1">
    <property type="nucleotide sequence ID" value="NZ_LT629688.1"/>
</dbReference>
<name>A0A1G6VWA7_9ACTN</name>
<feature type="region of interest" description="Disordered" evidence="1">
    <location>
        <begin position="1"/>
        <end position="22"/>
    </location>
</feature>
<evidence type="ECO:0000313" key="4">
    <source>
        <dbReference type="EMBL" id="SDD57267.1"/>
    </source>
</evidence>
<dbReference type="InterPro" id="IPR043708">
    <property type="entry name" value="DUF5648"/>
</dbReference>
<reference evidence="4 5" key="1">
    <citation type="submission" date="2016-10" db="EMBL/GenBank/DDBJ databases">
        <authorList>
            <person name="de Groot N.N."/>
        </authorList>
    </citation>
    <scope>NUCLEOTIDE SEQUENCE [LARGE SCALE GENOMIC DNA]</scope>
    <source>
        <strain evidence="4 5">MON 2.2</strain>
    </source>
</reference>
<accession>A0A1G6VWA7</accession>
<dbReference type="PANTHER" id="PTHR43143">
    <property type="entry name" value="METALLOPHOSPHOESTERASE, CALCINEURIN SUPERFAMILY"/>
    <property type="match status" value="1"/>
</dbReference>
<keyword evidence="5" id="KW-1185">Reference proteome</keyword>
<dbReference type="InterPro" id="IPR029052">
    <property type="entry name" value="Metallo-depent_PP-like"/>
</dbReference>
<organism evidence="4 5">
    <name type="scientific">Auraticoccus monumenti</name>
    <dbReference type="NCBI Taxonomy" id="675864"/>
    <lineage>
        <taxon>Bacteria</taxon>
        <taxon>Bacillati</taxon>
        <taxon>Actinomycetota</taxon>
        <taxon>Actinomycetes</taxon>
        <taxon>Propionibacteriales</taxon>
        <taxon>Propionibacteriaceae</taxon>
        <taxon>Auraticoccus</taxon>
    </lineage>
</organism>
<feature type="compositionally biased region" description="Basic residues" evidence="1">
    <location>
        <begin position="1"/>
        <end position="14"/>
    </location>
</feature>
<dbReference type="PANTHER" id="PTHR43143:SF5">
    <property type="entry name" value="SECRETED PROTEIN"/>
    <property type="match status" value="1"/>
</dbReference>
<dbReference type="GO" id="GO:0016787">
    <property type="term" value="F:hydrolase activity"/>
    <property type="evidence" value="ECO:0007669"/>
    <property type="project" value="InterPro"/>
</dbReference>
<dbReference type="InterPro" id="IPR051918">
    <property type="entry name" value="STPP_CPPED1"/>
</dbReference>
<dbReference type="EMBL" id="LT629688">
    <property type="protein sequence ID" value="SDD57267.1"/>
    <property type="molecule type" value="Genomic_DNA"/>
</dbReference>
<evidence type="ECO:0000256" key="1">
    <source>
        <dbReference type="SAM" id="MobiDB-lite"/>
    </source>
</evidence>
<protein>
    <submittedName>
        <fullName evidence="4">Calcineurin-like phosphoesterase</fullName>
    </submittedName>
</protein>
<evidence type="ECO:0000313" key="5">
    <source>
        <dbReference type="Proteomes" id="UP000198546"/>
    </source>
</evidence>
<feature type="domain" description="Calcineurin-like phosphoesterase" evidence="2">
    <location>
        <begin position="213"/>
        <end position="450"/>
    </location>
</feature>
<evidence type="ECO:0000259" key="3">
    <source>
        <dbReference type="Pfam" id="PF18885"/>
    </source>
</evidence>
<dbReference type="Proteomes" id="UP000198546">
    <property type="component" value="Chromosome i"/>
</dbReference>
<dbReference type="Pfam" id="PF18885">
    <property type="entry name" value="DUF5648"/>
    <property type="match status" value="1"/>
</dbReference>
<feature type="domain" description="DUF5648" evidence="3">
    <location>
        <begin position="80"/>
        <end position="193"/>
    </location>
</feature>
<evidence type="ECO:0000259" key="2">
    <source>
        <dbReference type="Pfam" id="PF00149"/>
    </source>
</evidence>
<proteinExistence type="predicted"/>
<dbReference type="InterPro" id="IPR004843">
    <property type="entry name" value="Calcineurin-like_PHP"/>
</dbReference>
<dbReference type="STRING" id="675864.SAMN04489747_1261"/>
<dbReference type="Pfam" id="PF00149">
    <property type="entry name" value="Metallophos"/>
    <property type="match status" value="1"/>
</dbReference>
<sequence>MSVGRRHGRTKKKNIAGSGPTRGLDRGLRGVLAVALAVPLVGLGASTAQAAVGCDALTAEIQQASNPKLLSTLDTPWVSEADGAESRYGFTERHGVAYLGSLSPSGLVPIHRLYHPARADFTLAPRGAAVEALVAEGYRDQGVRFHALPQAGTDCVGVVRYAKGGHTRLAADTATQRELTAAGWVKGDTAFYAAPPAEAHEPPPTTGDSTFSLAVLPDTQAMTSRGDERFGNITSWLVENRSELDLRYVGHSGDVTNWGWLEPSQLDVAVDAMATVEEAGLPYVLTVGNHDTRAVGWNNVEGSTGYGGGAYMYNPECPERLGASQCRSDLLVRQTQEINGVFSADRFRNVGGVFEPNKVDNLWSTFEAGGKKFLVLNIELWPRKAAIEWADDVVASHPEYNVIVQTHHYLEGSGRIGQTNGGYGTTSPQYLWDNLIKKHPNIKMVFSGHTGTAASRTDVGAEGNTVYSFLQNSPGATNPVRLVEIDTEEGTLSSRIYSPDDDRTLTDFTVEYADVDFI</sequence>
<dbReference type="OrthoDB" id="9772095at2"/>
<dbReference type="AlphaFoldDB" id="A0A1G6VWA7"/>